<dbReference type="AlphaFoldDB" id="A0A063Y8Y2"/>
<gene>
    <name evidence="2" type="ORF">ADINL_0481</name>
</gene>
<dbReference type="InterPro" id="IPR053145">
    <property type="entry name" value="AB_hydrolase_Est10"/>
</dbReference>
<evidence type="ECO:0000313" key="2">
    <source>
        <dbReference type="EMBL" id="KDE40832.1"/>
    </source>
</evidence>
<name>A0A063Y8Y2_9GAMM</name>
<dbReference type="PANTHER" id="PTHR43265:SF1">
    <property type="entry name" value="ESTERASE ESTD"/>
    <property type="match status" value="1"/>
</dbReference>
<evidence type="ECO:0000313" key="3">
    <source>
        <dbReference type="Proteomes" id="UP000027318"/>
    </source>
</evidence>
<proteinExistence type="predicted"/>
<dbReference type="SUPFAM" id="SSF53474">
    <property type="entry name" value="alpha/beta-Hydrolases"/>
    <property type="match status" value="1"/>
</dbReference>
<dbReference type="EMBL" id="JMSZ01000015">
    <property type="protein sequence ID" value="KDE40832.1"/>
    <property type="molecule type" value="Genomic_DNA"/>
</dbReference>
<dbReference type="GO" id="GO:0006508">
    <property type="term" value="P:proteolysis"/>
    <property type="evidence" value="ECO:0007669"/>
    <property type="project" value="InterPro"/>
</dbReference>
<organism evidence="2 3">
    <name type="scientific">Nitrincola lacisaponensis</name>
    <dbReference type="NCBI Taxonomy" id="267850"/>
    <lineage>
        <taxon>Bacteria</taxon>
        <taxon>Pseudomonadati</taxon>
        <taxon>Pseudomonadota</taxon>
        <taxon>Gammaproteobacteria</taxon>
        <taxon>Oceanospirillales</taxon>
        <taxon>Oceanospirillaceae</taxon>
        <taxon>Nitrincola</taxon>
    </lineage>
</organism>
<dbReference type="GO" id="GO:0052689">
    <property type="term" value="F:carboxylic ester hydrolase activity"/>
    <property type="evidence" value="ECO:0007669"/>
    <property type="project" value="TreeGrafter"/>
</dbReference>
<comment type="caution">
    <text evidence="2">The sequence shown here is derived from an EMBL/GenBank/DDBJ whole genome shotgun (WGS) entry which is preliminary data.</text>
</comment>
<dbReference type="GO" id="GO:0008236">
    <property type="term" value="F:serine-type peptidase activity"/>
    <property type="evidence" value="ECO:0007669"/>
    <property type="project" value="InterPro"/>
</dbReference>
<dbReference type="PANTHER" id="PTHR43265">
    <property type="entry name" value="ESTERASE ESTD"/>
    <property type="match status" value="1"/>
</dbReference>
<dbReference type="InterPro" id="IPR029058">
    <property type="entry name" value="AB_hydrolase_fold"/>
</dbReference>
<dbReference type="STRING" id="267850.ADINL_0481"/>
<dbReference type="RefSeq" id="WP_036543591.1">
    <property type="nucleotide sequence ID" value="NZ_JMSZ01000015.1"/>
</dbReference>
<evidence type="ECO:0000259" key="1">
    <source>
        <dbReference type="Pfam" id="PF00326"/>
    </source>
</evidence>
<dbReference type="Proteomes" id="UP000027318">
    <property type="component" value="Unassembled WGS sequence"/>
</dbReference>
<dbReference type="Pfam" id="PF00326">
    <property type="entry name" value="Peptidase_S9"/>
    <property type="match status" value="1"/>
</dbReference>
<accession>A0A063Y8Y2</accession>
<dbReference type="Gene3D" id="3.40.50.1820">
    <property type="entry name" value="alpha/beta hydrolase"/>
    <property type="match status" value="1"/>
</dbReference>
<dbReference type="InterPro" id="IPR001375">
    <property type="entry name" value="Peptidase_S9_cat"/>
</dbReference>
<reference evidence="2 3" key="1">
    <citation type="journal article" date="2005" name="Int. J. Syst. Evol. Microbiol.">
        <title>Nitrincola lacisaponensis gen. nov., sp. nov., a novel alkaliphilic bacterium isolated from an alkaline, saline lake.</title>
        <authorList>
            <person name="Dimitriu P.A."/>
            <person name="Shukla S.K."/>
            <person name="Conradt J."/>
            <person name="Marquez M.C."/>
            <person name="Ventosa A."/>
            <person name="Maglia A."/>
            <person name="Peyton B.M."/>
            <person name="Pinkart H.C."/>
            <person name="Mormile M.R."/>
        </authorList>
    </citation>
    <scope>NUCLEOTIDE SEQUENCE [LARGE SCALE GENOMIC DNA]</scope>
    <source>
        <strain evidence="2 3">4CA</strain>
    </source>
</reference>
<feature type="domain" description="Peptidase S9 prolyl oligopeptidase catalytic" evidence="1">
    <location>
        <begin position="219"/>
        <end position="311"/>
    </location>
</feature>
<protein>
    <submittedName>
        <fullName evidence="2">Alpha/beta superfamily hydrolase</fullName>
    </submittedName>
</protein>
<dbReference type="OrthoDB" id="8666017at2"/>
<keyword evidence="2" id="KW-0378">Hydrolase</keyword>
<sequence length="321" mass="35485">MKIFTATIIVASFLCGLAIIASSYSHTISKVKRGDGSPIYYYMESAKSGLKSDTLLVAFQGSDCNSVKHNDFIKDFSKGSWPSADLLLIEKPGITPSLPHDMSTERTDCPVYYLQNDSPIQRVQDARAVVSRVLEGRRYNNVIALGGSEGATVAAMFAAESRIPDVVVLINGGGRWFLEDVLHNIKSTTSEHQLSSELEDFKGFAEHILEAKPFDIEVSNHGYDWWRSMLTIDQQSVLSQINMPTLVVQGGRDKSVSPKAVTEMIEGLQKAGKDNIELLAYPEMDHGLIAQDGQSMMQKVTGDIFLWLKTSLRPELNKSVH</sequence>
<keyword evidence="3" id="KW-1185">Reference proteome</keyword>